<reference evidence="3 4" key="1">
    <citation type="submission" date="2023-02" db="EMBL/GenBank/DDBJ databases">
        <authorList>
            <person name="Mo P."/>
        </authorList>
    </citation>
    <scope>NUCLEOTIDE SEQUENCE [LARGE SCALE GENOMIC DNA]</scope>
    <source>
        <strain evidence="3 4">HUAS 3</strain>
    </source>
</reference>
<keyword evidence="4" id="KW-1185">Reference proteome</keyword>
<keyword evidence="2" id="KW-0732">Signal</keyword>
<evidence type="ECO:0000313" key="4">
    <source>
        <dbReference type="Proteomes" id="UP001219605"/>
    </source>
</evidence>
<evidence type="ECO:0000256" key="2">
    <source>
        <dbReference type="SAM" id="SignalP"/>
    </source>
</evidence>
<feature type="chain" id="PRO_5047155633" evidence="2">
    <location>
        <begin position="28"/>
        <end position="221"/>
    </location>
</feature>
<protein>
    <submittedName>
        <fullName evidence="3">Uncharacterized protein</fullName>
    </submittedName>
</protein>
<accession>A0ABY7ZGZ2</accession>
<feature type="compositionally biased region" description="Low complexity" evidence="1">
    <location>
        <begin position="34"/>
        <end position="52"/>
    </location>
</feature>
<dbReference type="Proteomes" id="UP001219605">
    <property type="component" value="Chromosome"/>
</dbReference>
<dbReference type="EMBL" id="CP118615">
    <property type="protein sequence ID" value="WDZ82265.1"/>
    <property type="molecule type" value="Genomic_DNA"/>
</dbReference>
<evidence type="ECO:0000256" key="1">
    <source>
        <dbReference type="SAM" id="MobiDB-lite"/>
    </source>
</evidence>
<evidence type="ECO:0000313" key="3">
    <source>
        <dbReference type="EMBL" id="WDZ82265.1"/>
    </source>
</evidence>
<feature type="region of interest" description="Disordered" evidence="1">
    <location>
        <begin position="34"/>
        <end position="71"/>
    </location>
</feature>
<gene>
    <name evidence="3" type="ORF">PVK37_17340</name>
</gene>
<organism evidence="3 4">
    <name type="scientific">Micromonospora cathayae</name>
    <dbReference type="NCBI Taxonomy" id="3028804"/>
    <lineage>
        <taxon>Bacteria</taxon>
        <taxon>Bacillati</taxon>
        <taxon>Actinomycetota</taxon>
        <taxon>Actinomycetes</taxon>
        <taxon>Micromonosporales</taxon>
        <taxon>Micromonosporaceae</taxon>
        <taxon>Micromonospora</taxon>
    </lineage>
</organism>
<proteinExistence type="predicted"/>
<sequence length="221" mass="21977">MPFTVPRSRAEALVSVTPALVALTLVAGTPAPLPTTSASPSATPVPLSTTTPIPVSPGPDGPALTSRTPPPGAPGIRQVGLTVTVPSGPVHLGATAPGGQLTGHLGSIAVDDDRLLGGSWTTTVSATSFTTGAGGPARTVGAGRVRYWSGPATRNTGTLAVHPGQRAAADAVALDSVRTAFQADLDLLFLSSVGWNPSLIIDLPTGVVAGRYTGTVTHSVS</sequence>
<dbReference type="RefSeq" id="WP_275028475.1">
    <property type="nucleotide sequence ID" value="NZ_CP118615.1"/>
</dbReference>
<name>A0ABY7ZGZ2_9ACTN</name>
<feature type="signal peptide" evidence="2">
    <location>
        <begin position="1"/>
        <end position="27"/>
    </location>
</feature>